<gene>
    <name evidence="4" type="ORF">CEG18_28530</name>
    <name evidence="3" type="ORF">CEG18_29785</name>
</gene>
<evidence type="ECO:0000313" key="3">
    <source>
        <dbReference type="EMBL" id="OWP36668.1"/>
    </source>
</evidence>
<geneLocation type="plasmid" evidence="3">
    <name>unnamed1</name>
</geneLocation>
<dbReference type="Pfam" id="PF19657">
    <property type="entry name" value="DUF6160"/>
    <property type="match status" value="1"/>
</dbReference>
<dbReference type="Proteomes" id="UP000198145">
    <property type="component" value="Unassembled WGS sequence"/>
</dbReference>
<dbReference type="AlphaFoldDB" id="A0A246F2P8"/>
<organism evidence="3 5">
    <name type="scientific">Pseudomonas nitroreducens</name>
    <dbReference type="NCBI Taxonomy" id="46680"/>
    <lineage>
        <taxon>Bacteria</taxon>
        <taxon>Pseudomonadati</taxon>
        <taxon>Pseudomonadota</taxon>
        <taxon>Gammaproteobacteria</taxon>
        <taxon>Pseudomonadales</taxon>
        <taxon>Pseudomonadaceae</taxon>
        <taxon>Pseudomonas</taxon>
    </lineage>
</organism>
<dbReference type="STRING" id="46680.GCA_000807755_02423"/>
<name>A0A246F2P8_PSENT</name>
<comment type="caution">
    <text evidence="3">The sequence shown here is derived from an EMBL/GenBank/DDBJ whole genome shotgun (WGS) entry which is preliminary data.</text>
</comment>
<dbReference type="eggNOG" id="ENOG5032X8B">
    <property type="taxonomic scope" value="Bacteria"/>
</dbReference>
<evidence type="ECO:0000313" key="4">
    <source>
        <dbReference type="EMBL" id="OWP47496.1"/>
    </source>
</evidence>
<feature type="domain" description="DUF6160" evidence="2">
    <location>
        <begin position="10"/>
        <end position="52"/>
    </location>
</feature>
<evidence type="ECO:0000313" key="5">
    <source>
        <dbReference type="Proteomes" id="UP000198145"/>
    </source>
</evidence>
<keyword evidence="1" id="KW-0732">Signal</keyword>
<dbReference type="RefSeq" id="WP_088421746.1">
    <property type="nucleotide sequence ID" value="NZ_NJBA01000016.1"/>
</dbReference>
<feature type="chain" id="PRO_5011913758" description="DUF6160 domain-containing protein" evidence="1">
    <location>
        <begin position="25"/>
        <end position="171"/>
    </location>
</feature>
<feature type="signal peptide" evidence="1">
    <location>
        <begin position="1"/>
        <end position="24"/>
    </location>
</feature>
<sequence>MNTARLPSRLLASLFLLAAATAHGEMRGLDDSEMADVSGQDGVSLSVNFNLAANTADTRCSGGCGARLAIQPLNSTGYIVLDNIKGTFSFDGMSIDMVTINNGFNGDGALFNRQAMKIGLTNASASNLQFTLGGANQGKVSGSGLQQTNLLTYQATGAVKLTGNVYVFGTP</sequence>
<dbReference type="InterPro" id="IPR046158">
    <property type="entry name" value="DUF6160"/>
</dbReference>
<dbReference type="EMBL" id="NJBA01000187">
    <property type="protein sequence ID" value="OWP36668.1"/>
    <property type="molecule type" value="Genomic_DNA"/>
</dbReference>
<evidence type="ECO:0000256" key="1">
    <source>
        <dbReference type="SAM" id="SignalP"/>
    </source>
</evidence>
<reference evidence="3 5" key="1">
    <citation type="submission" date="2017-06" db="EMBL/GenBank/DDBJ databases">
        <title>Draft genome of Pseudomonas nitroreducens DF05.</title>
        <authorList>
            <person name="Iyer R."/>
        </authorList>
    </citation>
    <scope>NUCLEOTIDE SEQUENCE [LARGE SCALE GENOMIC DNA]</scope>
    <source>
        <strain evidence="3 5">DF05</strain>
        <plasmid evidence="3">unnamed1</plasmid>
    </source>
</reference>
<evidence type="ECO:0000259" key="2">
    <source>
        <dbReference type="Pfam" id="PF19657"/>
    </source>
</evidence>
<accession>A0A246F2P8</accession>
<protein>
    <recommendedName>
        <fullName evidence="2">DUF6160 domain-containing protein</fullName>
    </recommendedName>
</protein>
<proteinExistence type="predicted"/>
<keyword evidence="3" id="KW-0614">Plasmid</keyword>
<dbReference type="EMBL" id="NJBA01000016">
    <property type="protein sequence ID" value="OWP47496.1"/>
    <property type="molecule type" value="Genomic_DNA"/>
</dbReference>